<dbReference type="EMBL" id="DSGB01000003">
    <property type="protein sequence ID" value="HER95428.1"/>
    <property type="molecule type" value="Genomic_DNA"/>
</dbReference>
<name>A0A7V2AZD3_RHOMR</name>
<evidence type="ECO:0000313" key="3">
    <source>
        <dbReference type="EMBL" id="HER95428.1"/>
    </source>
</evidence>
<comment type="caution">
    <text evidence="3">The sequence shown here is derived from an EMBL/GenBank/DDBJ whole genome shotgun (WGS) entry which is preliminary data.</text>
</comment>
<keyword evidence="2" id="KW-0732">Signal</keyword>
<keyword evidence="1" id="KW-0175">Coiled coil</keyword>
<dbReference type="AlphaFoldDB" id="A0A7V2AZD3"/>
<protein>
    <recommendedName>
        <fullName evidence="4">Outer membrane protein beta-barrel domain-containing protein</fullName>
    </recommendedName>
</protein>
<feature type="coiled-coil region" evidence="1">
    <location>
        <begin position="523"/>
        <end position="553"/>
    </location>
</feature>
<feature type="chain" id="PRO_5030845995" description="Outer membrane protein beta-barrel domain-containing protein" evidence="2">
    <location>
        <begin position="19"/>
        <end position="727"/>
    </location>
</feature>
<proteinExistence type="predicted"/>
<dbReference type="Gene3D" id="2.40.160.20">
    <property type="match status" value="2"/>
</dbReference>
<sequence>MKRIVLFLCLSQAVSGYAQVGSLSFTLSPSVEYSRFAPNAGLRDHYALGGTVGLGLGRYVELKLLGLLGTYESRWDRLGGASASLAPRLQQLPQRSIRTERLGMALQVNLLPGPVVPYLTGGAGLLRFRPEGGLRISESLYLTGGGGLMFSAASRYAIFAQIENLAYRYNPGATFLRGEDLNQAGLQPANFRQVLVTNWMGRAGVRLYMGGTTSDVAQGLFSSHPANWRPVIDPFIGQLRFNQAFDFPSTQRIGGVYIGLALGPTVNVRGFYWRALDSDRLTGIEPLEAYGADLHLSLTDAVLSPYLSFGGGYLNVLQGYRGRGGSRPDDQVFATAGIGVQVWLIEALELQAGVSSLFMTHDGIDNRTAPSRVYGSTLYTVGFRFRPGRLAFLQSRTPRQEPIPLRAEGTIPAPSETPEQQAQLRLLALREAALTTEIARAEAAGDSLLASRLRLEREQLRAQMLTASAPAVQTPARPMITLPAPEQGELYVRYGPGTSALTLAGGAAQPAPSPSSSELALLEQRLMARLDALERDRQELIRLEQRLARLEALLTQSRPSTIQLRTDTTVTLRAQPSTATRQLGWQGIGFVAGVNALGAPQQFLIGVRGDYGALLGGRLRLWPEAVLSFAGGTSGYNLNVNATTLLPALPALPVLGGLAPEADPYLGLGLGLLAFSNPPRDVAGIQTTWNLILGAERAYGPGILFVEYVSMNFFSFNRLQLGYRFVL</sequence>
<evidence type="ECO:0000256" key="2">
    <source>
        <dbReference type="SAM" id="SignalP"/>
    </source>
</evidence>
<evidence type="ECO:0008006" key="4">
    <source>
        <dbReference type="Google" id="ProtNLM"/>
    </source>
</evidence>
<reference evidence="3" key="1">
    <citation type="journal article" date="2020" name="mSystems">
        <title>Genome- and Community-Level Interaction Insights into Carbon Utilization and Element Cycling Functions of Hydrothermarchaeota in Hydrothermal Sediment.</title>
        <authorList>
            <person name="Zhou Z."/>
            <person name="Liu Y."/>
            <person name="Xu W."/>
            <person name="Pan J."/>
            <person name="Luo Z.H."/>
            <person name="Li M."/>
        </authorList>
    </citation>
    <scope>NUCLEOTIDE SEQUENCE [LARGE SCALE GENOMIC DNA]</scope>
    <source>
        <strain evidence="3">SpSt-143</strain>
    </source>
</reference>
<feature type="signal peptide" evidence="2">
    <location>
        <begin position="1"/>
        <end position="18"/>
    </location>
</feature>
<organism evidence="3">
    <name type="scientific">Rhodothermus marinus</name>
    <name type="common">Rhodothermus obamensis</name>
    <dbReference type="NCBI Taxonomy" id="29549"/>
    <lineage>
        <taxon>Bacteria</taxon>
        <taxon>Pseudomonadati</taxon>
        <taxon>Rhodothermota</taxon>
        <taxon>Rhodothermia</taxon>
        <taxon>Rhodothermales</taxon>
        <taxon>Rhodothermaceae</taxon>
        <taxon>Rhodothermus</taxon>
    </lineage>
</organism>
<gene>
    <name evidence="3" type="ORF">ENO59_02760</name>
</gene>
<accession>A0A7V2AZD3</accession>
<evidence type="ECO:0000256" key="1">
    <source>
        <dbReference type="SAM" id="Coils"/>
    </source>
</evidence>